<accession>A0ABY2ZPB2</accession>
<dbReference type="EMBL" id="VHJB01000032">
    <property type="protein sequence ID" value="TPV41932.1"/>
    <property type="molecule type" value="Genomic_DNA"/>
</dbReference>
<organism evidence="1 2">
    <name type="scientific">Pantoea eucalypti</name>
    <dbReference type="NCBI Taxonomy" id="470933"/>
    <lineage>
        <taxon>Bacteria</taxon>
        <taxon>Pseudomonadati</taxon>
        <taxon>Pseudomonadota</taxon>
        <taxon>Gammaproteobacteria</taxon>
        <taxon>Enterobacterales</taxon>
        <taxon>Erwiniaceae</taxon>
        <taxon>Pantoea</taxon>
    </lineage>
</organism>
<dbReference type="GeneID" id="90523665"/>
<keyword evidence="2" id="KW-1185">Reference proteome</keyword>
<gene>
    <name evidence="1" type="ORF">FJW02_03815</name>
</gene>
<protein>
    <submittedName>
        <fullName evidence="1">Type II toxin-antitoxin system HicA family toxin</fullName>
    </submittedName>
</protein>
<name>A0ABY2ZPB2_9GAMM</name>
<evidence type="ECO:0000313" key="1">
    <source>
        <dbReference type="EMBL" id="TPV41932.1"/>
    </source>
</evidence>
<evidence type="ECO:0000313" key="2">
    <source>
        <dbReference type="Proteomes" id="UP000315469"/>
    </source>
</evidence>
<proteinExistence type="predicted"/>
<dbReference type="Proteomes" id="UP000315469">
    <property type="component" value="Unassembled WGS sequence"/>
</dbReference>
<reference evidence="1 2" key="1">
    <citation type="submission" date="2019-06" db="EMBL/GenBank/DDBJ databases">
        <title>Taxogenomics and systematics of the genus Pantoea.</title>
        <authorList>
            <person name="Tambong J.T."/>
        </authorList>
    </citation>
    <scope>NUCLEOTIDE SEQUENCE [LARGE SCALE GENOMIC DNA]</scope>
    <source>
        <strain evidence="1 2">LMG 24197</strain>
    </source>
</reference>
<comment type="caution">
    <text evidence="1">The sequence shown here is derived from an EMBL/GenBank/DDBJ whole genome shotgun (WGS) entry which is preliminary data.</text>
</comment>
<dbReference type="RefSeq" id="WP_085980568.1">
    <property type="nucleotide sequence ID" value="NZ_CP045720.1"/>
</dbReference>
<sequence>MTEKQREILAQIFQMPPPCGLKWLAVESIIRALGGEIKEGRGSRARFLLRGKIARFHRPHPSPDTDRGAVVNLREWLESIGVDPYE</sequence>
<dbReference type="InterPro" id="IPR012933">
    <property type="entry name" value="HicA_mRNA_interferase"/>
</dbReference>
<dbReference type="Pfam" id="PF07927">
    <property type="entry name" value="HicA_toxin"/>
    <property type="match status" value="1"/>
</dbReference>